<dbReference type="Proteomes" id="UP000633509">
    <property type="component" value="Unassembled WGS sequence"/>
</dbReference>
<evidence type="ECO:0000313" key="3">
    <source>
        <dbReference type="EMBL" id="MBE1588710.1"/>
    </source>
</evidence>
<keyword evidence="2" id="KW-0472">Membrane</keyword>
<feature type="region of interest" description="Disordered" evidence="1">
    <location>
        <begin position="1"/>
        <end position="20"/>
    </location>
</feature>
<keyword evidence="2" id="KW-1133">Transmembrane helix</keyword>
<feature type="transmembrane region" description="Helical" evidence="2">
    <location>
        <begin position="48"/>
        <end position="67"/>
    </location>
</feature>
<gene>
    <name evidence="3" type="ORF">H4W80_006968</name>
</gene>
<sequence length="286" mass="30978">MNTDVDDIVRSLAPDPGPGLTPGAREMLTQIMDDAAPLQKPLKKRRRWAVALPIAATVAAWALPTFLTASPAAAALDVKEEGDHYVIEVKDLYAKPEVYESRLRGLGLKVSLKVVPVSPSFVGEISTDTPGWKEGPFPYADKIKTIDRPEQCGRYRQCPIGVTIAKDFTAQADILLGREGRPGEEYQASAGLHDDGEPLHCQPFYNRPVSEVRERLKELGVSVREYAVKRPGERGEDAQVTASVPDSMYVMGGGLASYGTADLVVSETPMDGELLRTILGKEGCGS</sequence>
<reference evidence="3 4" key="1">
    <citation type="submission" date="2020-10" db="EMBL/GenBank/DDBJ databases">
        <title>Sequencing the genomes of 1000 actinobacteria strains.</title>
        <authorList>
            <person name="Klenk H.-P."/>
        </authorList>
    </citation>
    <scope>NUCLEOTIDE SEQUENCE [LARGE SCALE GENOMIC DNA]</scope>
    <source>
        <strain evidence="3 4">DSM 43173</strain>
    </source>
</reference>
<dbReference type="RefSeq" id="WP_192788877.1">
    <property type="nucleotide sequence ID" value="NZ_JADBEK010000001.1"/>
</dbReference>
<evidence type="ECO:0000256" key="2">
    <source>
        <dbReference type="SAM" id="Phobius"/>
    </source>
</evidence>
<protein>
    <submittedName>
        <fullName evidence="3">Uncharacterized protein</fullName>
    </submittedName>
</protein>
<evidence type="ECO:0000313" key="4">
    <source>
        <dbReference type="Proteomes" id="UP000633509"/>
    </source>
</evidence>
<proteinExistence type="predicted"/>
<accession>A0ABR9M722</accession>
<keyword evidence="4" id="KW-1185">Reference proteome</keyword>
<keyword evidence="2" id="KW-0812">Transmembrane</keyword>
<organism evidence="3 4">
    <name type="scientific">Nonomuraea angiospora</name>
    <dbReference type="NCBI Taxonomy" id="46172"/>
    <lineage>
        <taxon>Bacteria</taxon>
        <taxon>Bacillati</taxon>
        <taxon>Actinomycetota</taxon>
        <taxon>Actinomycetes</taxon>
        <taxon>Streptosporangiales</taxon>
        <taxon>Streptosporangiaceae</taxon>
        <taxon>Nonomuraea</taxon>
    </lineage>
</organism>
<dbReference type="EMBL" id="JADBEK010000001">
    <property type="protein sequence ID" value="MBE1588710.1"/>
    <property type="molecule type" value="Genomic_DNA"/>
</dbReference>
<comment type="caution">
    <text evidence="3">The sequence shown here is derived from an EMBL/GenBank/DDBJ whole genome shotgun (WGS) entry which is preliminary data.</text>
</comment>
<evidence type="ECO:0000256" key="1">
    <source>
        <dbReference type="SAM" id="MobiDB-lite"/>
    </source>
</evidence>
<name>A0ABR9M722_9ACTN</name>